<dbReference type="InterPro" id="IPR011990">
    <property type="entry name" value="TPR-like_helical_dom_sf"/>
</dbReference>
<feature type="signal peptide" evidence="1">
    <location>
        <begin position="1"/>
        <end position="21"/>
    </location>
</feature>
<feature type="chain" id="PRO_5011540781" evidence="1">
    <location>
        <begin position="22"/>
        <end position="292"/>
    </location>
</feature>
<organism evidence="2 3">
    <name type="scientific">Methylophilus rhizosphaerae</name>
    <dbReference type="NCBI Taxonomy" id="492660"/>
    <lineage>
        <taxon>Bacteria</taxon>
        <taxon>Pseudomonadati</taxon>
        <taxon>Pseudomonadota</taxon>
        <taxon>Betaproteobacteria</taxon>
        <taxon>Nitrosomonadales</taxon>
        <taxon>Methylophilaceae</taxon>
        <taxon>Methylophilus</taxon>
    </lineage>
</organism>
<keyword evidence="1" id="KW-0732">Signal</keyword>
<evidence type="ECO:0000313" key="3">
    <source>
        <dbReference type="Proteomes" id="UP000198629"/>
    </source>
</evidence>
<reference evidence="3" key="1">
    <citation type="submission" date="2016-10" db="EMBL/GenBank/DDBJ databases">
        <authorList>
            <person name="Varghese N."/>
            <person name="Submissions S."/>
        </authorList>
    </citation>
    <scope>NUCLEOTIDE SEQUENCE [LARGE SCALE GENOMIC DNA]</scope>
    <source>
        <strain evidence="3">CBMB127</strain>
    </source>
</reference>
<protein>
    <submittedName>
        <fullName evidence="2">Tetratricopeptide repeat-containing protein</fullName>
    </submittedName>
</protein>
<name>A0A1G9AT38_9PROT</name>
<gene>
    <name evidence="2" type="ORF">SAMN05192566_0798</name>
</gene>
<dbReference type="Gene3D" id="1.25.40.10">
    <property type="entry name" value="Tetratricopeptide repeat domain"/>
    <property type="match status" value="1"/>
</dbReference>
<accession>A0A1G9AT38</accession>
<evidence type="ECO:0000256" key="1">
    <source>
        <dbReference type="SAM" id="SignalP"/>
    </source>
</evidence>
<dbReference type="AlphaFoldDB" id="A0A1G9AT38"/>
<dbReference type="Pfam" id="PF13181">
    <property type="entry name" value="TPR_8"/>
    <property type="match status" value="2"/>
</dbReference>
<sequence>MYSKLTLIVLFNLLVSNISFAKDAALESCEAAVHGHQYAQAVNIAEQYAGQPEFWLCKGRAQAGLAQNAAAQESFRQAIALKPQGVDLISAHMLLGNAQEAAKNTAGALENYQQALRFSEQQDLRRYMRVAHNLIGEALYGNGQHAESLQAFQAGEKLAANDDERADSYIHEAMAYQQLQQLDSAIEYQLKGVMMLQKSGTPEQYAEASLTLGKLFTSKKDYVGAGKTYQRLMAYARENGGAFYEAKTALYWAETKREQGDMAGAEQLVKEAGAIALKLQDAELDEMLAKAK</sequence>
<proteinExistence type="predicted"/>
<dbReference type="STRING" id="492660.SAMN05192566_0798"/>
<dbReference type="SUPFAM" id="SSF48452">
    <property type="entry name" value="TPR-like"/>
    <property type="match status" value="2"/>
</dbReference>
<evidence type="ECO:0000313" key="2">
    <source>
        <dbReference type="EMBL" id="SDK30417.1"/>
    </source>
</evidence>
<dbReference type="Proteomes" id="UP000198629">
    <property type="component" value="Unassembled WGS sequence"/>
</dbReference>
<dbReference type="SMART" id="SM00028">
    <property type="entry name" value="TPR"/>
    <property type="match status" value="5"/>
</dbReference>
<keyword evidence="3" id="KW-1185">Reference proteome</keyword>
<dbReference type="EMBL" id="FNFX01000002">
    <property type="protein sequence ID" value="SDK30417.1"/>
    <property type="molecule type" value="Genomic_DNA"/>
</dbReference>
<dbReference type="InterPro" id="IPR019734">
    <property type="entry name" value="TPR_rpt"/>
</dbReference>
<dbReference type="OrthoDB" id="8534383at2"/>